<feature type="region of interest" description="Disordered" evidence="1">
    <location>
        <begin position="1"/>
        <end position="26"/>
    </location>
</feature>
<name>A0A2G5ULB7_9PELO</name>
<comment type="caution">
    <text evidence="3">The sequence shown here is derived from an EMBL/GenBank/DDBJ whole genome shotgun (WGS) entry which is preliminary data.</text>
</comment>
<evidence type="ECO:0000313" key="4">
    <source>
        <dbReference type="Proteomes" id="UP000230233"/>
    </source>
</evidence>
<accession>A0A2G5ULB7</accession>
<proteinExistence type="predicted"/>
<dbReference type="Proteomes" id="UP000230233">
    <property type="component" value="Chromosome III"/>
</dbReference>
<gene>
    <name evidence="3" type="primary">Cnig_chr_III.g11592</name>
    <name evidence="3" type="ORF">B9Z55_011592</name>
</gene>
<dbReference type="AlphaFoldDB" id="A0A2G5ULB7"/>
<reference evidence="4" key="1">
    <citation type="submission" date="2017-10" db="EMBL/GenBank/DDBJ databases">
        <title>Rapid genome shrinkage in a self-fertile nematode reveals novel sperm competition proteins.</title>
        <authorList>
            <person name="Yin D."/>
            <person name="Schwarz E.M."/>
            <person name="Thomas C.G."/>
            <person name="Felde R.L."/>
            <person name="Korf I.F."/>
            <person name="Cutter A.D."/>
            <person name="Schartner C.M."/>
            <person name="Ralston E.J."/>
            <person name="Meyer B.J."/>
            <person name="Haag E.S."/>
        </authorList>
    </citation>
    <scope>NUCLEOTIDE SEQUENCE [LARGE SCALE GENOMIC DNA]</scope>
    <source>
        <strain evidence="4">JU1422</strain>
    </source>
</reference>
<keyword evidence="4" id="KW-1185">Reference proteome</keyword>
<feature type="transmembrane region" description="Helical" evidence="2">
    <location>
        <begin position="112"/>
        <end position="134"/>
    </location>
</feature>
<evidence type="ECO:0000256" key="1">
    <source>
        <dbReference type="SAM" id="MobiDB-lite"/>
    </source>
</evidence>
<evidence type="ECO:0000256" key="2">
    <source>
        <dbReference type="SAM" id="Phobius"/>
    </source>
</evidence>
<sequence>MAKKTAKQNTASKNKSSHSTPGLCGNKLPIAENAENAENAEFLLPISRCRIRQRKKCCRIAVADFAKKFRHPKSFLTASSTPPQQQQQKAQKKKTSQQKEDEKKTIDPRRGFFVKLFYVVWSCAFCLLVSTATLRTVALCLECAGESTNVTQNVTITYQDGFL</sequence>
<keyword evidence="2" id="KW-0812">Transmembrane</keyword>
<organism evidence="3 4">
    <name type="scientific">Caenorhabditis nigoni</name>
    <dbReference type="NCBI Taxonomy" id="1611254"/>
    <lineage>
        <taxon>Eukaryota</taxon>
        <taxon>Metazoa</taxon>
        <taxon>Ecdysozoa</taxon>
        <taxon>Nematoda</taxon>
        <taxon>Chromadorea</taxon>
        <taxon>Rhabditida</taxon>
        <taxon>Rhabditina</taxon>
        <taxon>Rhabditomorpha</taxon>
        <taxon>Rhabditoidea</taxon>
        <taxon>Rhabditidae</taxon>
        <taxon>Peloderinae</taxon>
        <taxon>Caenorhabditis</taxon>
    </lineage>
</organism>
<feature type="region of interest" description="Disordered" evidence="1">
    <location>
        <begin position="75"/>
        <end position="104"/>
    </location>
</feature>
<evidence type="ECO:0000313" key="3">
    <source>
        <dbReference type="EMBL" id="PIC40141.1"/>
    </source>
</evidence>
<keyword evidence="2" id="KW-1133">Transmembrane helix</keyword>
<dbReference type="STRING" id="1611254.A0A2G5ULB7"/>
<feature type="compositionally biased region" description="Polar residues" evidence="1">
    <location>
        <begin position="7"/>
        <end position="20"/>
    </location>
</feature>
<dbReference type="EMBL" id="PDUG01000003">
    <property type="protein sequence ID" value="PIC40141.1"/>
    <property type="molecule type" value="Genomic_DNA"/>
</dbReference>
<feature type="compositionally biased region" description="Low complexity" evidence="1">
    <location>
        <begin position="77"/>
        <end position="89"/>
    </location>
</feature>
<keyword evidence="2" id="KW-0472">Membrane</keyword>
<protein>
    <submittedName>
        <fullName evidence="3">Uncharacterized protein</fullName>
    </submittedName>
</protein>